<proteinExistence type="predicted"/>
<gene>
    <name evidence="3" type="ORF">TK50_11485</name>
</gene>
<dbReference type="InterPro" id="IPR045851">
    <property type="entry name" value="AMP-bd_C_sf"/>
</dbReference>
<organism evidence="3 4">
    <name type="scientific">Micromonospora haikouensis</name>
    <dbReference type="NCBI Taxonomy" id="686309"/>
    <lineage>
        <taxon>Bacteria</taxon>
        <taxon>Bacillati</taxon>
        <taxon>Actinomycetota</taxon>
        <taxon>Actinomycetes</taxon>
        <taxon>Micromonosporales</taxon>
        <taxon>Micromonosporaceae</taxon>
        <taxon>Micromonospora</taxon>
    </lineage>
</organism>
<evidence type="ECO:0000259" key="2">
    <source>
        <dbReference type="Pfam" id="PF13193"/>
    </source>
</evidence>
<dbReference type="AlphaFoldDB" id="A0A0D0VZ57"/>
<dbReference type="SUPFAM" id="SSF56801">
    <property type="entry name" value="Acetyl-CoA synthetase-like"/>
    <property type="match status" value="1"/>
</dbReference>
<dbReference type="EMBL" id="JXSX01000001">
    <property type="protein sequence ID" value="KIR65903.1"/>
    <property type="molecule type" value="Genomic_DNA"/>
</dbReference>
<dbReference type="RefSeq" id="WP_043962727.1">
    <property type="nucleotide sequence ID" value="NZ_JXSX01000001.1"/>
</dbReference>
<dbReference type="PANTHER" id="PTHR43767">
    <property type="entry name" value="LONG-CHAIN-FATTY-ACID--COA LIGASE"/>
    <property type="match status" value="1"/>
</dbReference>
<dbReference type="PATRIC" id="fig|47853.6.peg.2434"/>
<dbReference type="Gene3D" id="3.40.50.12780">
    <property type="entry name" value="N-terminal domain of ligase-like"/>
    <property type="match status" value="1"/>
</dbReference>
<feature type="domain" description="AMP-binding enzyme C-terminal" evidence="2">
    <location>
        <begin position="384"/>
        <end position="456"/>
    </location>
</feature>
<comment type="caution">
    <text evidence="3">The sequence shown here is derived from an EMBL/GenBank/DDBJ whole genome shotgun (WGS) entry which is preliminary data.</text>
</comment>
<dbReference type="Pfam" id="PF00501">
    <property type="entry name" value="AMP-binding"/>
    <property type="match status" value="1"/>
</dbReference>
<dbReference type="Gene3D" id="3.30.300.30">
    <property type="match status" value="1"/>
</dbReference>
<protein>
    <submittedName>
        <fullName evidence="3">AMP-dependent synthetase</fullName>
    </submittedName>
</protein>
<dbReference type="Pfam" id="PF13193">
    <property type="entry name" value="AMP-binding_C"/>
    <property type="match status" value="1"/>
</dbReference>
<dbReference type="PANTHER" id="PTHR43767:SF1">
    <property type="entry name" value="NONRIBOSOMAL PEPTIDE SYNTHASE PES1 (EUROFUNG)-RELATED"/>
    <property type="match status" value="1"/>
</dbReference>
<name>A0A0D0VZ57_9ACTN</name>
<dbReference type="GO" id="GO:0016878">
    <property type="term" value="F:acid-thiol ligase activity"/>
    <property type="evidence" value="ECO:0007669"/>
    <property type="project" value="UniProtKB-ARBA"/>
</dbReference>
<evidence type="ECO:0000313" key="4">
    <source>
        <dbReference type="Proteomes" id="UP000032254"/>
    </source>
</evidence>
<dbReference type="InterPro" id="IPR025110">
    <property type="entry name" value="AMP-bd_C"/>
</dbReference>
<dbReference type="InterPro" id="IPR050237">
    <property type="entry name" value="ATP-dep_AMP-bd_enzyme"/>
</dbReference>
<reference evidence="3 4" key="1">
    <citation type="submission" date="2015-01" db="EMBL/GenBank/DDBJ databases">
        <title>Sequencing and annotation of Micromonospora carbonacea strain JXNU-1 genome.</title>
        <authorList>
            <person name="Long Z."/>
            <person name="Huang Y."/>
            <person name="Jiang Y."/>
        </authorList>
    </citation>
    <scope>NUCLEOTIDE SEQUENCE [LARGE SCALE GENOMIC DNA]</scope>
    <source>
        <strain evidence="3 4">JXNU-1</strain>
    </source>
</reference>
<dbReference type="Proteomes" id="UP000032254">
    <property type="component" value="Unassembled WGS sequence"/>
</dbReference>
<sequence>MTLLPALRASGADRPDAVRVAGRMLSSEALLGCVNAVADRIRGAAAVAVDATPSLETVVAMVGAVQAGVPLVPLPPRADARERGRILRESGATVLLGRAPSAAPAPAVAAGLATVPVDLSRRSSAHQPEPHPDADAVILYTGGASGPPRGVRVSRRAIAADLDLLADAWRWNGEDVVVQGAPLFRAYGLVVGLLGALRTGSRFVHLDRDAAAGPVGTMYLAVPGQWARISRDHPWARSLSGARILVSADAPLAPAVTERLRLLTSHSLIQGYGTTETLIAVTGRVDAPCAAGTAGTPLPGVQTRILDRDDRPVPADGESVGELSIRGPTLSSGYVDGRGRCADAAGWHATGDLATVAADGSHRIIGRRRTDVVHGRTRRVHAGQVEEVLLSYPGVRDAAVVGTPHAGQGEQVTAYVVAAEGLTAQVLIDHVGRHLSAGQRPRRVHFVDELPRSAQGRIRKSLLIAAG</sequence>
<evidence type="ECO:0000259" key="1">
    <source>
        <dbReference type="Pfam" id="PF00501"/>
    </source>
</evidence>
<dbReference type="GeneID" id="301304748"/>
<accession>A0A0D0VZ57</accession>
<keyword evidence="4" id="KW-1185">Reference proteome</keyword>
<evidence type="ECO:0000313" key="3">
    <source>
        <dbReference type="EMBL" id="KIR65903.1"/>
    </source>
</evidence>
<dbReference type="InterPro" id="IPR042099">
    <property type="entry name" value="ANL_N_sf"/>
</dbReference>
<feature type="domain" description="AMP-dependent synthetase/ligase" evidence="1">
    <location>
        <begin position="23"/>
        <end position="334"/>
    </location>
</feature>
<dbReference type="OrthoDB" id="5240965at2"/>
<dbReference type="InterPro" id="IPR000873">
    <property type="entry name" value="AMP-dep_synth/lig_dom"/>
</dbReference>